<organism evidence="1 2">
    <name type="scientific">Pagothenia borchgrevinki</name>
    <name type="common">Bald rockcod</name>
    <name type="synonym">Trematomus borchgrevinki</name>
    <dbReference type="NCBI Taxonomy" id="8213"/>
    <lineage>
        <taxon>Eukaryota</taxon>
        <taxon>Metazoa</taxon>
        <taxon>Chordata</taxon>
        <taxon>Craniata</taxon>
        <taxon>Vertebrata</taxon>
        <taxon>Euteleostomi</taxon>
        <taxon>Actinopterygii</taxon>
        <taxon>Neopterygii</taxon>
        <taxon>Teleostei</taxon>
        <taxon>Neoteleostei</taxon>
        <taxon>Acanthomorphata</taxon>
        <taxon>Eupercaria</taxon>
        <taxon>Perciformes</taxon>
        <taxon>Notothenioidei</taxon>
        <taxon>Nototheniidae</taxon>
        <taxon>Pagothenia</taxon>
    </lineage>
</organism>
<proteinExistence type="predicted"/>
<accession>A0ABD2FT75</accession>
<dbReference type="Gene3D" id="1.10.533.10">
    <property type="entry name" value="Death Domain, Fas"/>
    <property type="match status" value="1"/>
</dbReference>
<reference evidence="1 2" key="1">
    <citation type="journal article" date="2022" name="G3 (Bethesda)">
        <title>Evaluating Illumina-, Nanopore-, and PacBio-based genome assembly strategies with the bald notothen, Trematomus borchgrevinki.</title>
        <authorList>
            <person name="Rayamajhi N."/>
            <person name="Cheng C.C."/>
            <person name="Catchen J.M."/>
        </authorList>
    </citation>
    <scope>NUCLEOTIDE SEQUENCE [LARGE SCALE GENOMIC DNA]</scope>
    <source>
        <strain evidence="1">AGRC-2024</strain>
    </source>
</reference>
<reference evidence="1 2" key="2">
    <citation type="journal article" date="2024" name="G3 (Bethesda)">
        <title>The genome of the cryopelagic Antarctic bald notothen, Trematomus borchgrevinki.</title>
        <authorList>
            <person name="Rayamajhi N."/>
            <person name="Rivera-Colon A.G."/>
            <person name="Minhas B.F."/>
            <person name="Cheng C.C."/>
            <person name="Catchen J.M."/>
        </authorList>
    </citation>
    <scope>NUCLEOTIDE SEQUENCE [LARGE SCALE GENOMIC DNA]</scope>
    <source>
        <strain evidence="1">AGRC-2024</strain>
    </source>
</reference>
<sequence length="90" mass="10530">MSSDSLKDTLLKRSSSYLRWFCRRLRWWLSSSSPNLIDATTTNISEITDFMVSNYTKNGALSKAAHIWRMMGCEDEADRLEPEGYRIFNR</sequence>
<name>A0ABD2FT75_PAGBO</name>
<dbReference type="Proteomes" id="UP001619887">
    <property type="component" value="Unassembled WGS sequence"/>
</dbReference>
<dbReference type="EMBL" id="JBIYXZ010002087">
    <property type="protein sequence ID" value="KAL3044959.1"/>
    <property type="molecule type" value="Genomic_DNA"/>
</dbReference>
<protein>
    <submittedName>
        <fullName evidence="1">Uncharacterized protein</fullName>
    </submittedName>
</protein>
<keyword evidence="2" id="KW-1185">Reference proteome</keyword>
<gene>
    <name evidence="1" type="ORF">OYC64_013264</name>
</gene>
<comment type="caution">
    <text evidence="1">The sequence shown here is derived from an EMBL/GenBank/DDBJ whole genome shotgun (WGS) entry which is preliminary data.</text>
</comment>
<dbReference type="InterPro" id="IPR011029">
    <property type="entry name" value="DEATH-like_dom_sf"/>
</dbReference>
<evidence type="ECO:0000313" key="2">
    <source>
        <dbReference type="Proteomes" id="UP001619887"/>
    </source>
</evidence>
<evidence type="ECO:0000313" key="1">
    <source>
        <dbReference type="EMBL" id="KAL3044959.1"/>
    </source>
</evidence>
<dbReference type="AlphaFoldDB" id="A0ABD2FT75"/>